<evidence type="ECO:0000313" key="9">
    <source>
        <dbReference type="EMBL" id="KIY64793.1"/>
    </source>
</evidence>
<keyword evidence="10" id="KW-1185">Reference proteome</keyword>
<dbReference type="OrthoDB" id="4454541at2759"/>
<dbReference type="PROSITE" id="PS50048">
    <property type="entry name" value="ZN2_CY6_FUNGAL_2"/>
    <property type="match status" value="1"/>
</dbReference>
<protein>
    <recommendedName>
        <fullName evidence="8">Zn(2)-C6 fungal-type domain-containing protein</fullName>
    </recommendedName>
</protein>
<evidence type="ECO:0000256" key="4">
    <source>
        <dbReference type="ARBA" id="ARBA00023125"/>
    </source>
</evidence>
<dbReference type="Pfam" id="PF00172">
    <property type="entry name" value="Zn_clus"/>
    <property type="match status" value="1"/>
</dbReference>
<keyword evidence="4" id="KW-0238">DNA-binding</keyword>
<feature type="region of interest" description="Disordered" evidence="7">
    <location>
        <begin position="186"/>
        <end position="206"/>
    </location>
</feature>
<evidence type="ECO:0000256" key="7">
    <source>
        <dbReference type="SAM" id="MobiDB-lite"/>
    </source>
</evidence>
<evidence type="ECO:0000256" key="3">
    <source>
        <dbReference type="ARBA" id="ARBA00023015"/>
    </source>
</evidence>
<evidence type="ECO:0000259" key="8">
    <source>
        <dbReference type="PROSITE" id="PS50048"/>
    </source>
</evidence>
<dbReference type="PANTHER" id="PTHR31845:SF17">
    <property type="entry name" value="ZN(II)2CYS6 TRANSCRIPTION FACTOR (EUROFUNG)"/>
    <property type="match status" value="1"/>
</dbReference>
<dbReference type="InterPro" id="IPR007219">
    <property type="entry name" value="XnlR_reg_dom"/>
</dbReference>
<evidence type="ECO:0000256" key="2">
    <source>
        <dbReference type="ARBA" id="ARBA00022723"/>
    </source>
</evidence>
<keyword evidence="3" id="KW-0805">Transcription regulation</keyword>
<evidence type="ECO:0000313" key="10">
    <source>
        <dbReference type="Proteomes" id="UP000054007"/>
    </source>
</evidence>
<dbReference type="GO" id="GO:0006351">
    <property type="term" value="P:DNA-templated transcription"/>
    <property type="evidence" value="ECO:0007669"/>
    <property type="project" value="InterPro"/>
</dbReference>
<organism evidence="9 10">
    <name type="scientific">Cylindrobasidium torrendii FP15055 ss-10</name>
    <dbReference type="NCBI Taxonomy" id="1314674"/>
    <lineage>
        <taxon>Eukaryota</taxon>
        <taxon>Fungi</taxon>
        <taxon>Dikarya</taxon>
        <taxon>Basidiomycota</taxon>
        <taxon>Agaricomycotina</taxon>
        <taxon>Agaricomycetes</taxon>
        <taxon>Agaricomycetidae</taxon>
        <taxon>Agaricales</taxon>
        <taxon>Marasmiineae</taxon>
        <taxon>Physalacriaceae</taxon>
        <taxon>Cylindrobasidium</taxon>
    </lineage>
</organism>
<dbReference type="InterPro" id="IPR036864">
    <property type="entry name" value="Zn2-C6_fun-type_DNA-bd_sf"/>
</dbReference>
<dbReference type="GO" id="GO:0005634">
    <property type="term" value="C:nucleus"/>
    <property type="evidence" value="ECO:0007669"/>
    <property type="project" value="UniProtKB-SubCell"/>
</dbReference>
<dbReference type="SUPFAM" id="SSF57701">
    <property type="entry name" value="Zn2/Cys6 DNA-binding domain"/>
    <property type="match status" value="1"/>
</dbReference>
<name>A0A0D7B2H0_9AGAR</name>
<reference evidence="9 10" key="1">
    <citation type="journal article" date="2015" name="Fungal Genet. Biol.">
        <title>Evolution of novel wood decay mechanisms in Agaricales revealed by the genome sequences of Fistulina hepatica and Cylindrobasidium torrendii.</title>
        <authorList>
            <person name="Floudas D."/>
            <person name="Held B.W."/>
            <person name="Riley R."/>
            <person name="Nagy L.G."/>
            <person name="Koehler G."/>
            <person name="Ransdell A.S."/>
            <person name="Younus H."/>
            <person name="Chow J."/>
            <person name="Chiniquy J."/>
            <person name="Lipzen A."/>
            <person name="Tritt A."/>
            <person name="Sun H."/>
            <person name="Haridas S."/>
            <person name="LaButti K."/>
            <person name="Ohm R.A."/>
            <person name="Kues U."/>
            <person name="Blanchette R.A."/>
            <person name="Grigoriev I.V."/>
            <person name="Minto R.E."/>
            <person name="Hibbett D.S."/>
        </authorList>
    </citation>
    <scope>NUCLEOTIDE SEQUENCE [LARGE SCALE GENOMIC DNA]</scope>
    <source>
        <strain evidence="9 10">FP15055 ss-10</strain>
    </source>
</reference>
<dbReference type="SMART" id="SM00906">
    <property type="entry name" value="Fungal_trans"/>
    <property type="match status" value="1"/>
</dbReference>
<dbReference type="CDD" id="cd00067">
    <property type="entry name" value="GAL4"/>
    <property type="match status" value="1"/>
</dbReference>
<dbReference type="SMART" id="SM00066">
    <property type="entry name" value="GAL4"/>
    <property type="match status" value="1"/>
</dbReference>
<sequence>MFPAPKNSGSRKRRRGSDAEMPPPPKRAINAACTPCKRSKNKCNGEKPCKRCDRNDIKCVFAKTGSENLAAALVSLDRISRFEEQYVAMQSSMSSMVTSLDRILAILQRRATPSRPPSATTSQRSSSSSQSTSFPSLPGFAPPPRKYGHYGLIPNEITSQDGSTIPLPSFSLNAPVAAVQDLANAVSRAEESGSPPPVTKEPLPEPAFPHVVEQDLVPESEARELFNLFFAGCHLFIPIFDDTYDTYESLSKRSPWTFDTILAIASKIRSGSGPMTETFYTCLTEAQGIARSSLFGPIVRKEAVQGMLLLAAWSTQAWLPSGHAVHMALDLGLHHALDKLANNTVARSKEEERDLVVSARIWLCVYWFSHQMNLRTGRPVVLRDESLVQHARILLSHSMVSPTDLRLVAQVELISQKADIYETLEPLRGRINDSTLVFIREATAGLDEWFQDFDAFHHLIRDQHSLLRNFLAGELHFTKLWLVCVALSGVDCSAMSFQQREVAFQAKDAALEYIKVFLNGDCRSALRYAAHDTLMITAFAGVYLLKMVNLFPDELEVGGLTDEVMGLADLLSYIAAERYALPLRILLAYLRRKPALHKEIRAPAPTARPTSIERIMVDPMDAEYGAYTMEELGYAVEDESEKHDVIALASVPEWLQHQSMMDLGLPTNGLDGIFIELHGADGWTGDFSMAPGAW</sequence>
<dbReference type="InterPro" id="IPR001138">
    <property type="entry name" value="Zn2Cys6_DnaBD"/>
</dbReference>
<dbReference type="Gene3D" id="4.10.240.10">
    <property type="entry name" value="Zn(2)-C6 fungal-type DNA-binding domain"/>
    <property type="match status" value="1"/>
</dbReference>
<dbReference type="AlphaFoldDB" id="A0A0D7B2H0"/>
<keyword evidence="2" id="KW-0479">Metal-binding</keyword>
<dbReference type="GO" id="GO:0000981">
    <property type="term" value="F:DNA-binding transcription factor activity, RNA polymerase II-specific"/>
    <property type="evidence" value="ECO:0007669"/>
    <property type="project" value="InterPro"/>
</dbReference>
<comment type="subcellular location">
    <subcellularLocation>
        <location evidence="1">Nucleus</location>
    </subcellularLocation>
</comment>
<feature type="region of interest" description="Disordered" evidence="7">
    <location>
        <begin position="1"/>
        <end position="27"/>
    </location>
</feature>
<feature type="compositionally biased region" description="Low complexity" evidence="7">
    <location>
        <begin position="110"/>
        <end position="136"/>
    </location>
</feature>
<keyword evidence="5" id="KW-0804">Transcription</keyword>
<dbReference type="STRING" id="1314674.A0A0D7B2H0"/>
<dbReference type="PANTHER" id="PTHR31845">
    <property type="entry name" value="FINGER DOMAIN PROTEIN, PUTATIVE-RELATED"/>
    <property type="match status" value="1"/>
</dbReference>
<feature type="domain" description="Zn(2)-C6 fungal-type" evidence="8">
    <location>
        <begin position="32"/>
        <end position="61"/>
    </location>
</feature>
<evidence type="ECO:0000256" key="5">
    <source>
        <dbReference type="ARBA" id="ARBA00023163"/>
    </source>
</evidence>
<accession>A0A0D7B2H0</accession>
<gene>
    <name evidence="9" type="ORF">CYLTODRAFT_424895</name>
</gene>
<evidence type="ECO:0000256" key="6">
    <source>
        <dbReference type="ARBA" id="ARBA00023242"/>
    </source>
</evidence>
<dbReference type="GO" id="GO:0008270">
    <property type="term" value="F:zinc ion binding"/>
    <property type="evidence" value="ECO:0007669"/>
    <property type="project" value="InterPro"/>
</dbReference>
<keyword evidence="6" id="KW-0539">Nucleus</keyword>
<dbReference type="GO" id="GO:0000976">
    <property type="term" value="F:transcription cis-regulatory region binding"/>
    <property type="evidence" value="ECO:0007669"/>
    <property type="project" value="TreeGrafter"/>
</dbReference>
<dbReference type="Proteomes" id="UP000054007">
    <property type="component" value="Unassembled WGS sequence"/>
</dbReference>
<dbReference type="InterPro" id="IPR051089">
    <property type="entry name" value="prtT"/>
</dbReference>
<dbReference type="EMBL" id="KN880618">
    <property type="protein sequence ID" value="KIY64793.1"/>
    <property type="molecule type" value="Genomic_DNA"/>
</dbReference>
<feature type="region of interest" description="Disordered" evidence="7">
    <location>
        <begin position="110"/>
        <end position="140"/>
    </location>
</feature>
<proteinExistence type="predicted"/>
<dbReference type="CDD" id="cd12148">
    <property type="entry name" value="fungal_TF_MHR"/>
    <property type="match status" value="1"/>
</dbReference>
<feature type="compositionally biased region" description="Pro residues" evidence="7">
    <location>
        <begin position="194"/>
        <end position="206"/>
    </location>
</feature>
<evidence type="ECO:0000256" key="1">
    <source>
        <dbReference type="ARBA" id="ARBA00004123"/>
    </source>
</evidence>
<dbReference type="PROSITE" id="PS00463">
    <property type="entry name" value="ZN2_CY6_FUNGAL_1"/>
    <property type="match status" value="1"/>
</dbReference>